<keyword evidence="4" id="KW-1185">Reference proteome</keyword>
<dbReference type="InterPro" id="IPR003607">
    <property type="entry name" value="HD/PDEase_dom"/>
</dbReference>
<dbReference type="CDD" id="cd00077">
    <property type="entry name" value="HDc"/>
    <property type="match status" value="1"/>
</dbReference>
<feature type="transmembrane region" description="Helical" evidence="1">
    <location>
        <begin position="346"/>
        <end position="362"/>
    </location>
</feature>
<proteinExistence type="predicted"/>
<sequence length="696" mass="80355">MKQLITKLYKNQSFVYKIFLYVLTTVLVVYLFPKGGKFQYEFQKGKPWQYETLIAQFDFPITKTAEEVDKEKATISANAKTYYNYNKQVVERVKNDFDEQFDELFPIDSIIDRNSFSRLKSKANKLLANFYRNGVIATIDESKTDQLVVLIQDNVERNVSYNSFTKLNNLQKYIKDFVEQQVLENYETQLYNLFFEIIEPNVEINQQFTNEALLQQLSEIAYTRGNIQEGFRIIAKGEVVEGEKLATLNSLKKVYESQVWNESNYNWIVFGYTIQVALALLMLLLFIRKYRPDIYDNNNKVTFIFMNIVFMIVLTTLVVKYNSNYVYVVPLCILPLILKAFFDARLGLFAHVLTVLLLGFIVPNSSEYIFLQIIAGIVTILTVSELYKRANLFISVGQITLIYIVAYFAFHITHEGGIKFTEVFSRNELGQVHVIWIYFMQFMLCGLATLFVQPLIYIYEKIFGLVSDVSLLELSDTNSKLLKRLANEAPGTFHHSLQVANLAEAAASEIGANTMLVRVGALYHDIGKMNNPTFFIENQATSVNPHDELAPDESATIIIDHVLDGIEIAKSNKLPDRIIDFIRTHHGTSTVYYFYKKAKELDEDVSIENFQYPGPIPFSKETAILMMADSVEAASKSLKEPTFQKIDQFVERIIDKQMDELQFMNADITLKEIVIIKKVLKKKLNNIYHLRIEYPE</sequence>
<dbReference type="PROSITE" id="PS51831">
    <property type="entry name" value="HD"/>
    <property type="match status" value="1"/>
</dbReference>
<accession>A0A7L4ZJ69</accession>
<dbReference type="Pfam" id="PF01966">
    <property type="entry name" value="HD"/>
    <property type="match status" value="1"/>
</dbReference>
<gene>
    <name evidence="3" type="primary">pgpH</name>
    <name evidence="3" type="ORF">IMCC3317_13250</name>
</gene>
<dbReference type="Pfam" id="PF07697">
    <property type="entry name" value="7TMR-HDED"/>
    <property type="match status" value="1"/>
</dbReference>
<dbReference type="Pfam" id="PF07698">
    <property type="entry name" value="7TM-7TMR_HD"/>
    <property type="match status" value="1"/>
</dbReference>
<dbReference type="GO" id="GO:0016787">
    <property type="term" value="F:hydrolase activity"/>
    <property type="evidence" value="ECO:0007669"/>
    <property type="project" value="UniProtKB-KW"/>
</dbReference>
<evidence type="ECO:0000256" key="1">
    <source>
        <dbReference type="SAM" id="Phobius"/>
    </source>
</evidence>
<dbReference type="SMART" id="SM00471">
    <property type="entry name" value="HDc"/>
    <property type="match status" value="1"/>
</dbReference>
<dbReference type="NCBIfam" id="TIGR00277">
    <property type="entry name" value="HDIG"/>
    <property type="match status" value="1"/>
</dbReference>
<dbReference type="RefSeq" id="WP_160128712.1">
    <property type="nucleotide sequence ID" value="NZ_CP019288.1"/>
</dbReference>
<feature type="domain" description="HD" evidence="2">
    <location>
        <begin position="492"/>
        <end position="634"/>
    </location>
</feature>
<keyword evidence="1" id="KW-0472">Membrane</keyword>
<feature type="transmembrane region" description="Helical" evidence="1">
    <location>
        <begin position="267"/>
        <end position="287"/>
    </location>
</feature>
<feature type="transmembrane region" description="Helical" evidence="1">
    <location>
        <begin position="392"/>
        <end position="413"/>
    </location>
</feature>
<dbReference type="PANTHER" id="PTHR36442">
    <property type="entry name" value="CYCLIC-DI-AMP PHOSPHODIESTERASE PGPH"/>
    <property type="match status" value="1"/>
</dbReference>
<name>A0A7L4ZJ69_9FLAO</name>
<feature type="transmembrane region" description="Helical" evidence="1">
    <location>
        <begin position="433"/>
        <end position="452"/>
    </location>
</feature>
<dbReference type="InterPro" id="IPR006675">
    <property type="entry name" value="HDIG_dom"/>
</dbReference>
<dbReference type="InterPro" id="IPR052722">
    <property type="entry name" value="PgpH_phosphodiesterase"/>
</dbReference>
<keyword evidence="1" id="KW-1133">Transmembrane helix</keyword>
<organism evidence="3 4">
    <name type="scientific">Kordia antarctica</name>
    <dbReference type="NCBI Taxonomy" id="1218801"/>
    <lineage>
        <taxon>Bacteria</taxon>
        <taxon>Pseudomonadati</taxon>
        <taxon>Bacteroidota</taxon>
        <taxon>Flavobacteriia</taxon>
        <taxon>Flavobacteriales</taxon>
        <taxon>Flavobacteriaceae</taxon>
        <taxon>Kordia</taxon>
    </lineage>
</organism>
<dbReference type="PANTHER" id="PTHR36442:SF1">
    <property type="entry name" value="CYCLIC-DI-AMP PHOSPHODIESTERASE PGPH"/>
    <property type="match status" value="1"/>
</dbReference>
<keyword evidence="3" id="KW-0378">Hydrolase</keyword>
<dbReference type="SUPFAM" id="SSF109604">
    <property type="entry name" value="HD-domain/PDEase-like"/>
    <property type="match status" value="1"/>
</dbReference>
<dbReference type="InterPro" id="IPR011621">
    <property type="entry name" value="Metal-dep_PHydrolase_7TM_intra"/>
</dbReference>
<dbReference type="InterPro" id="IPR011624">
    <property type="entry name" value="Metal-dep_PHydrolase_7TM_extra"/>
</dbReference>
<protein>
    <submittedName>
        <fullName evidence="3">Cyclic-di-AMP phosphodiesterase PgpH</fullName>
        <ecNumber evidence="3">3.1.4.-</ecNumber>
    </submittedName>
</protein>
<feature type="transmembrane region" description="Helical" evidence="1">
    <location>
        <begin position="325"/>
        <end position="341"/>
    </location>
</feature>
<feature type="transmembrane region" description="Helical" evidence="1">
    <location>
        <begin position="299"/>
        <end position="319"/>
    </location>
</feature>
<dbReference type="InterPro" id="IPR006674">
    <property type="entry name" value="HD_domain"/>
</dbReference>
<evidence type="ECO:0000313" key="3">
    <source>
        <dbReference type="EMBL" id="QHI35974.1"/>
    </source>
</evidence>
<reference evidence="3 4" key="1">
    <citation type="journal article" date="2013" name="Int. J. Syst. Evol. Microbiol.">
        <title>Kordia antarctica sp. nov., isolated from Antarctic seawater.</title>
        <authorList>
            <person name="Baek K."/>
            <person name="Choi A."/>
            <person name="Kang I."/>
            <person name="Lee K."/>
            <person name="Cho J.C."/>
        </authorList>
    </citation>
    <scope>NUCLEOTIDE SEQUENCE [LARGE SCALE GENOMIC DNA]</scope>
    <source>
        <strain evidence="3 4">IMCC3317</strain>
    </source>
</reference>
<feature type="transmembrane region" description="Helical" evidence="1">
    <location>
        <begin position="14"/>
        <end position="32"/>
    </location>
</feature>
<feature type="transmembrane region" description="Helical" evidence="1">
    <location>
        <begin position="368"/>
        <end position="387"/>
    </location>
</feature>
<dbReference type="Gene3D" id="1.10.3210.10">
    <property type="entry name" value="Hypothetical protein af1432"/>
    <property type="match status" value="1"/>
</dbReference>
<dbReference type="EC" id="3.1.4.-" evidence="3"/>
<dbReference type="OrthoDB" id="9806952at2"/>
<evidence type="ECO:0000259" key="2">
    <source>
        <dbReference type="PROSITE" id="PS51831"/>
    </source>
</evidence>
<keyword evidence="1" id="KW-0812">Transmembrane</keyword>
<dbReference type="KEGG" id="kan:IMCC3317_13250"/>
<dbReference type="EMBL" id="CP019288">
    <property type="protein sequence ID" value="QHI35974.1"/>
    <property type="molecule type" value="Genomic_DNA"/>
</dbReference>
<evidence type="ECO:0000313" key="4">
    <source>
        <dbReference type="Proteomes" id="UP000464657"/>
    </source>
</evidence>
<dbReference type="AlphaFoldDB" id="A0A7L4ZJ69"/>
<dbReference type="Proteomes" id="UP000464657">
    <property type="component" value="Chromosome"/>
</dbReference>